<feature type="compositionally biased region" description="Polar residues" evidence="1">
    <location>
        <begin position="12"/>
        <end position="21"/>
    </location>
</feature>
<name>A0A0C9UDY3_SPHS4</name>
<proteinExistence type="predicted"/>
<protein>
    <submittedName>
        <fullName evidence="2">Uncharacterized protein</fullName>
    </submittedName>
</protein>
<reference evidence="2 3" key="1">
    <citation type="submission" date="2014-06" db="EMBL/GenBank/DDBJ databases">
        <title>Evolutionary Origins and Diversification of the Mycorrhizal Mutualists.</title>
        <authorList>
            <consortium name="DOE Joint Genome Institute"/>
            <consortium name="Mycorrhizal Genomics Consortium"/>
            <person name="Kohler A."/>
            <person name="Kuo A."/>
            <person name="Nagy L.G."/>
            <person name="Floudas D."/>
            <person name="Copeland A."/>
            <person name="Barry K.W."/>
            <person name="Cichocki N."/>
            <person name="Veneault-Fourrey C."/>
            <person name="LaButti K."/>
            <person name="Lindquist E.A."/>
            <person name="Lipzen A."/>
            <person name="Lundell T."/>
            <person name="Morin E."/>
            <person name="Murat C."/>
            <person name="Riley R."/>
            <person name="Ohm R."/>
            <person name="Sun H."/>
            <person name="Tunlid A."/>
            <person name="Henrissat B."/>
            <person name="Grigoriev I.V."/>
            <person name="Hibbett D.S."/>
            <person name="Martin F."/>
        </authorList>
    </citation>
    <scope>NUCLEOTIDE SEQUENCE [LARGE SCALE GENOMIC DNA]</scope>
    <source>
        <strain evidence="2 3">SS14</strain>
    </source>
</reference>
<dbReference type="EMBL" id="KN837706">
    <property type="protein sequence ID" value="KIJ23360.1"/>
    <property type="molecule type" value="Genomic_DNA"/>
</dbReference>
<evidence type="ECO:0000313" key="2">
    <source>
        <dbReference type="EMBL" id="KIJ23360.1"/>
    </source>
</evidence>
<accession>A0A0C9UDY3</accession>
<dbReference type="Proteomes" id="UP000054279">
    <property type="component" value="Unassembled WGS sequence"/>
</dbReference>
<keyword evidence="3" id="KW-1185">Reference proteome</keyword>
<evidence type="ECO:0000313" key="3">
    <source>
        <dbReference type="Proteomes" id="UP000054279"/>
    </source>
</evidence>
<feature type="region of interest" description="Disordered" evidence="1">
    <location>
        <begin position="1"/>
        <end position="23"/>
    </location>
</feature>
<dbReference type="AlphaFoldDB" id="A0A0C9UDY3"/>
<organism evidence="2 3">
    <name type="scientific">Sphaerobolus stellatus (strain SS14)</name>
    <dbReference type="NCBI Taxonomy" id="990650"/>
    <lineage>
        <taxon>Eukaryota</taxon>
        <taxon>Fungi</taxon>
        <taxon>Dikarya</taxon>
        <taxon>Basidiomycota</taxon>
        <taxon>Agaricomycotina</taxon>
        <taxon>Agaricomycetes</taxon>
        <taxon>Phallomycetidae</taxon>
        <taxon>Geastrales</taxon>
        <taxon>Sphaerobolaceae</taxon>
        <taxon>Sphaerobolus</taxon>
    </lineage>
</organism>
<gene>
    <name evidence="2" type="ORF">M422DRAFT_56860</name>
</gene>
<dbReference type="HOGENOM" id="CLU_2160038_0_0_1"/>
<sequence>MHERKPALKSASRPQPATNTLDKGIIHIHNPPFKISSLTIMDALMKAVWKRAMQNEELVDSSPSNLGIAFDAAMCLMRDEGVDRSVHLLKDKEVHIQDSVEQATLIERGVP</sequence>
<evidence type="ECO:0000256" key="1">
    <source>
        <dbReference type="SAM" id="MobiDB-lite"/>
    </source>
</evidence>